<evidence type="ECO:0000256" key="7">
    <source>
        <dbReference type="ARBA" id="ARBA00022989"/>
    </source>
</evidence>
<keyword evidence="6" id="KW-0249">Electron transport</keyword>
<evidence type="ECO:0000256" key="9">
    <source>
        <dbReference type="ARBA" id="ARBA00023136"/>
    </source>
</evidence>
<dbReference type="PROSITE" id="PS51485">
    <property type="entry name" value="PHYTOCYANIN"/>
    <property type="match status" value="1"/>
</dbReference>
<evidence type="ECO:0000256" key="4">
    <source>
        <dbReference type="ARBA" id="ARBA00022723"/>
    </source>
</evidence>
<evidence type="ECO:0000256" key="1">
    <source>
        <dbReference type="ARBA" id="ARBA00004479"/>
    </source>
</evidence>
<accession>A0A1D1YD49</accession>
<dbReference type="SUPFAM" id="SSF49503">
    <property type="entry name" value="Cupredoxins"/>
    <property type="match status" value="1"/>
</dbReference>
<keyword evidence="3 12" id="KW-0812">Transmembrane</keyword>
<keyword evidence="5" id="KW-0732">Signal</keyword>
<dbReference type="CDD" id="cd04216">
    <property type="entry name" value="Phytocyanin"/>
    <property type="match status" value="1"/>
</dbReference>
<evidence type="ECO:0000259" key="13">
    <source>
        <dbReference type="PROSITE" id="PS51485"/>
    </source>
</evidence>
<evidence type="ECO:0000256" key="6">
    <source>
        <dbReference type="ARBA" id="ARBA00022982"/>
    </source>
</evidence>
<keyword evidence="10" id="KW-1015">Disulfide bond</keyword>
<keyword evidence="9 12" id="KW-0472">Membrane</keyword>
<dbReference type="GO" id="GO:0005886">
    <property type="term" value="C:plasma membrane"/>
    <property type="evidence" value="ECO:0007669"/>
    <property type="project" value="TreeGrafter"/>
</dbReference>
<dbReference type="GO" id="GO:0009610">
    <property type="term" value="P:response to symbiotic fungus"/>
    <property type="evidence" value="ECO:0007669"/>
    <property type="project" value="UniProtKB-ARBA"/>
</dbReference>
<evidence type="ECO:0000256" key="5">
    <source>
        <dbReference type="ARBA" id="ARBA00022729"/>
    </source>
</evidence>
<evidence type="ECO:0000256" key="3">
    <source>
        <dbReference type="ARBA" id="ARBA00022692"/>
    </source>
</evidence>
<reference evidence="14" key="1">
    <citation type="submission" date="2015-07" db="EMBL/GenBank/DDBJ databases">
        <title>Transcriptome Assembly of Anthurium amnicola.</title>
        <authorList>
            <person name="Suzuki J."/>
        </authorList>
    </citation>
    <scope>NUCLEOTIDE SEQUENCE</scope>
</reference>
<evidence type="ECO:0000256" key="12">
    <source>
        <dbReference type="SAM" id="Phobius"/>
    </source>
</evidence>
<dbReference type="InterPro" id="IPR039391">
    <property type="entry name" value="Phytocyanin-like"/>
</dbReference>
<evidence type="ECO:0000256" key="11">
    <source>
        <dbReference type="ARBA" id="ARBA00023180"/>
    </source>
</evidence>
<keyword evidence="8" id="KW-0186">Copper</keyword>
<keyword evidence="2" id="KW-0813">Transport</keyword>
<protein>
    <submittedName>
        <fullName evidence="14">Blue copper protein</fullName>
    </submittedName>
</protein>
<organism evidence="14">
    <name type="scientific">Anthurium amnicola</name>
    <dbReference type="NCBI Taxonomy" id="1678845"/>
    <lineage>
        <taxon>Eukaryota</taxon>
        <taxon>Viridiplantae</taxon>
        <taxon>Streptophyta</taxon>
        <taxon>Embryophyta</taxon>
        <taxon>Tracheophyta</taxon>
        <taxon>Spermatophyta</taxon>
        <taxon>Magnoliopsida</taxon>
        <taxon>Liliopsida</taxon>
        <taxon>Araceae</taxon>
        <taxon>Pothoideae</taxon>
        <taxon>Potheae</taxon>
        <taxon>Anthurium</taxon>
    </lineage>
</organism>
<gene>
    <name evidence="14" type="primary">BCP_8</name>
    <name evidence="14" type="ORF">g.115832</name>
</gene>
<dbReference type="PANTHER" id="PTHR33021:SF179">
    <property type="entry name" value="OS09G0541100 PROTEIN"/>
    <property type="match status" value="1"/>
</dbReference>
<keyword evidence="11" id="KW-0325">Glycoprotein</keyword>
<dbReference type="PANTHER" id="PTHR33021">
    <property type="entry name" value="BLUE COPPER PROTEIN"/>
    <property type="match status" value="1"/>
</dbReference>
<feature type="non-terminal residue" evidence="14">
    <location>
        <position position="1"/>
    </location>
</feature>
<dbReference type="InterPro" id="IPR003245">
    <property type="entry name" value="Phytocyanin_dom"/>
</dbReference>
<dbReference type="EMBL" id="GDJX01015373">
    <property type="protein sequence ID" value="JAT52563.1"/>
    <property type="molecule type" value="Transcribed_RNA"/>
</dbReference>
<dbReference type="FunFam" id="2.60.40.420:FF:000067">
    <property type="entry name" value="Cupredoxin superfamily protein"/>
    <property type="match status" value="1"/>
</dbReference>
<comment type="subcellular location">
    <subcellularLocation>
        <location evidence="1">Membrane</location>
        <topology evidence="1">Single-pass type I membrane protein</topology>
    </subcellularLocation>
</comment>
<keyword evidence="7 12" id="KW-1133">Transmembrane helix</keyword>
<dbReference type="InterPro" id="IPR008972">
    <property type="entry name" value="Cupredoxin"/>
</dbReference>
<dbReference type="GO" id="GO:0009055">
    <property type="term" value="F:electron transfer activity"/>
    <property type="evidence" value="ECO:0007669"/>
    <property type="project" value="InterPro"/>
</dbReference>
<evidence type="ECO:0000256" key="10">
    <source>
        <dbReference type="ARBA" id="ARBA00023157"/>
    </source>
</evidence>
<feature type="domain" description="Phytocyanin" evidence="13">
    <location>
        <begin position="46"/>
        <end position="146"/>
    </location>
</feature>
<sequence length="188" mass="20422">CSPFPVFSSSLSPPPPGSDMLTVLLQLAILATALLIWPAMNQASAETITVGDEWKWNTGVNYLTWSEKHRFTVGDVLLFSYVKGEHNASEVTEETYRSCDPSTGVIKTYTSGQDRVPLTKEGRCWFICSTDQHCLDGMKFGITVRAANATPPVAPPPPNMAGGRRGWSWTGVPCLLAAVGLLQLCLFS</sequence>
<dbReference type="GO" id="GO:0046872">
    <property type="term" value="F:metal ion binding"/>
    <property type="evidence" value="ECO:0007669"/>
    <property type="project" value="UniProtKB-KW"/>
</dbReference>
<dbReference type="Pfam" id="PF02298">
    <property type="entry name" value="Cu_bind_like"/>
    <property type="match status" value="1"/>
</dbReference>
<name>A0A1D1YD49_9ARAE</name>
<dbReference type="Gene3D" id="2.60.40.420">
    <property type="entry name" value="Cupredoxins - blue copper proteins"/>
    <property type="match status" value="1"/>
</dbReference>
<proteinExistence type="predicted"/>
<evidence type="ECO:0000256" key="8">
    <source>
        <dbReference type="ARBA" id="ARBA00023008"/>
    </source>
</evidence>
<evidence type="ECO:0000313" key="14">
    <source>
        <dbReference type="EMBL" id="JAT52563.1"/>
    </source>
</evidence>
<keyword evidence="4" id="KW-0479">Metal-binding</keyword>
<dbReference type="AlphaFoldDB" id="A0A1D1YD49"/>
<evidence type="ECO:0000256" key="2">
    <source>
        <dbReference type="ARBA" id="ARBA00022448"/>
    </source>
</evidence>
<feature type="transmembrane region" description="Helical" evidence="12">
    <location>
        <begin position="20"/>
        <end position="37"/>
    </location>
</feature>